<dbReference type="HOGENOM" id="CLU_463786_0_0_1"/>
<dbReference type="AlphaFoldDB" id="A0A067N4P1"/>
<evidence type="ECO:0000256" key="1">
    <source>
        <dbReference type="SAM" id="MobiDB-lite"/>
    </source>
</evidence>
<feature type="compositionally biased region" description="Basic residues" evidence="1">
    <location>
        <begin position="1"/>
        <end position="11"/>
    </location>
</feature>
<dbReference type="OrthoDB" id="3238644at2759"/>
<feature type="compositionally biased region" description="Basic and acidic residues" evidence="1">
    <location>
        <begin position="67"/>
        <end position="77"/>
    </location>
</feature>
<feature type="region of interest" description="Disordered" evidence="1">
    <location>
        <begin position="417"/>
        <end position="479"/>
    </location>
</feature>
<dbReference type="PRINTS" id="PR01217">
    <property type="entry name" value="PRICHEXTENSN"/>
</dbReference>
<evidence type="ECO:0000313" key="2">
    <source>
        <dbReference type="EMBL" id="KDQ21925.1"/>
    </source>
</evidence>
<sequence>MHKHKRSRSPPRRTPVGRLGAGLRSSGRSPAVRALVSAAEDVDQPGESAGDQQRIFDVRRGNAAQGRECDGSNEGKHPSKRRGIRGPWRQRTLLNLHLAFLFQLLFPAAHLSSHHHLPMSPAPAPPRHSPASSSPAASLSSSSTKVITPPATTSAKKRRFSPDELRRNLALLADLPRPLSPTLPPSPPQSRSVSPAPQSQPKRKRGQSEDDQERSSAPGQQDPKRSRIESKASPAASISSPHRPRAAATSHKPSAASPKSRASTVSTPPDDKPASSSATPPASQPRLAPPVKRARRHLQSSELGSLISLYNVDARKLKHSADARMRDSRANPRQAFLSRLEVTDSILHFMYSFWCADEQKHMFDWHKWDTTAALTKFILRRWGTETEGDVQKAMTGLFHLIEGCVSARIATDRLRKLTDSARTHQSPPSAAPTPTSTHTHPTPTSNPTPPAHIPSPASSASPTSSLNSNSPKRSPPLSPNFVEALAAQSLASQAASSNIQQGHAQLSSSLLARAFPRTFELCITSDIAISEGHTVDFKECARGQGTWAWPILGGESIVHLIGFARSLVWELGEQQGGYRGVEGCQVDY</sequence>
<feature type="compositionally biased region" description="Low complexity" evidence="1">
    <location>
        <begin position="454"/>
        <end position="471"/>
    </location>
</feature>
<reference evidence="3" key="1">
    <citation type="journal article" date="2014" name="Proc. Natl. Acad. Sci. U.S.A.">
        <title>Extensive sampling of basidiomycete genomes demonstrates inadequacy of the white-rot/brown-rot paradigm for wood decay fungi.</title>
        <authorList>
            <person name="Riley R."/>
            <person name="Salamov A.A."/>
            <person name="Brown D.W."/>
            <person name="Nagy L.G."/>
            <person name="Floudas D."/>
            <person name="Held B.W."/>
            <person name="Levasseur A."/>
            <person name="Lombard V."/>
            <person name="Morin E."/>
            <person name="Otillar R."/>
            <person name="Lindquist E.A."/>
            <person name="Sun H."/>
            <person name="LaButti K.M."/>
            <person name="Schmutz J."/>
            <person name="Jabbour D."/>
            <person name="Luo H."/>
            <person name="Baker S.E."/>
            <person name="Pisabarro A.G."/>
            <person name="Walton J.D."/>
            <person name="Blanchette R.A."/>
            <person name="Henrissat B."/>
            <person name="Martin F."/>
            <person name="Cullen D."/>
            <person name="Hibbett D.S."/>
            <person name="Grigoriev I.V."/>
        </authorList>
    </citation>
    <scope>NUCLEOTIDE SEQUENCE [LARGE SCALE GENOMIC DNA]</scope>
    <source>
        <strain evidence="3">FD-172 SS1</strain>
    </source>
</reference>
<feature type="compositionally biased region" description="Low complexity" evidence="1">
    <location>
        <begin position="129"/>
        <end position="143"/>
    </location>
</feature>
<feature type="compositionally biased region" description="Low complexity" evidence="1">
    <location>
        <begin position="423"/>
        <end position="443"/>
    </location>
</feature>
<feature type="compositionally biased region" description="Low complexity" evidence="1">
    <location>
        <begin position="231"/>
        <end position="281"/>
    </location>
</feature>
<keyword evidence="3" id="KW-1185">Reference proteome</keyword>
<feature type="region of interest" description="Disordered" evidence="1">
    <location>
        <begin position="114"/>
        <end position="298"/>
    </location>
</feature>
<dbReference type="Proteomes" id="UP000027195">
    <property type="component" value="Unassembled WGS sequence"/>
</dbReference>
<feature type="compositionally biased region" description="Pro residues" evidence="1">
    <location>
        <begin position="178"/>
        <end position="188"/>
    </location>
</feature>
<proteinExistence type="predicted"/>
<feature type="region of interest" description="Disordered" evidence="1">
    <location>
        <begin position="1"/>
        <end position="85"/>
    </location>
</feature>
<name>A0A067N4P1_BOTB1</name>
<feature type="compositionally biased region" description="Pro residues" evidence="1">
    <location>
        <begin position="444"/>
        <end position="453"/>
    </location>
</feature>
<feature type="compositionally biased region" description="Low complexity" evidence="1">
    <location>
        <begin position="17"/>
        <end position="29"/>
    </location>
</feature>
<dbReference type="InParanoid" id="A0A067N4P1"/>
<evidence type="ECO:0000313" key="3">
    <source>
        <dbReference type="Proteomes" id="UP000027195"/>
    </source>
</evidence>
<dbReference type="EMBL" id="KL198016">
    <property type="protein sequence ID" value="KDQ21925.1"/>
    <property type="molecule type" value="Genomic_DNA"/>
</dbReference>
<organism evidence="2 3">
    <name type="scientific">Botryobasidium botryosum (strain FD-172 SS1)</name>
    <dbReference type="NCBI Taxonomy" id="930990"/>
    <lineage>
        <taxon>Eukaryota</taxon>
        <taxon>Fungi</taxon>
        <taxon>Dikarya</taxon>
        <taxon>Basidiomycota</taxon>
        <taxon>Agaricomycotina</taxon>
        <taxon>Agaricomycetes</taxon>
        <taxon>Cantharellales</taxon>
        <taxon>Botryobasidiaceae</taxon>
        <taxon>Botryobasidium</taxon>
    </lineage>
</organism>
<gene>
    <name evidence="2" type="ORF">BOTBODRAFT_169100</name>
</gene>
<accession>A0A067N4P1</accession>
<protein>
    <submittedName>
        <fullName evidence="2">Uncharacterized protein</fullName>
    </submittedName>
</protein>
<feature type="compositionally biased region" description="Low complexity" evidence="1">
    <location>
        <begin position="189"/>
        <end position="200"/>
    </location>
</feature>
<feature type="compositionally biased region" description="Polar residues" evidence="1">
    <location>
        <begin position="144"/>
        <end position="154"/>
    </location>
</feature>